<dbReference type="PROSITE" id="PS51257">
    <property type="entry name" value="PROKAR_LIPOPROTEIN"/>
    <property type="match status" value="1"/>
</dbReference>
<dbReference type="EMBL" id="CACRUE010000033">
    <property type="protein sequence ID" value="VYU35951.1"/>
    <property type="molecule type" value="Genomic_DNA"/>
</dbReference>
<keyword evidence="2" id="KW-0732">Signal</keyword>
<keyword evidence="1" id="KW-0697">Rotamase</keyword>
<dbReference type="GO" id="GO:0003755">
    <property type="term" value="F:peptidyl-prolyl cis-trans isomerase activity"/>
    <property type="evidence" value="ECO:0007669"/>
    <property type="project" value="UniProtKB-KW"/>
</dbReference>
<sequence length="318" mass="36885">MKKVLYLGLVMVLCFSMIGCSNSNAFKVGETEFSNEEVDKVKSILTATQSYTDADYLAQFKESKDNDDKIKQEVISYMIDNEVVYQQAQKDKIKVTDDEVNQKYSQIEKMLDTNQEYKKLLDDAGVDEDYLKETIKKDLAVQKYRENYEQDLKVTDKEVEKYYKEHKDDFKEESVEAYHILVSTLDDNNKTVDDSKKEELKSKAESLLKEIKNGGDFEKIAKENSDDKSSGKKGGYLGYFTKDSKNAQFTKEAFKLEKGQVSNVFKTPFGYEIVKVTNKKTEQKSLEDSREEIVNRILADKYLYQVNSLREKSDVQRF</sequence>
<reference evidence="4" key="1">
    <citation type="submission" date="2019-11" db="EMBL/GenBank/DDBJ databases">
        <authorList>
            <person name="Feng L."/>
        </authorList>
    </citation>
    <scope>NUCLEOTIDE SEQUENCE</scope>
    <source>
        <strain evidence="4">IbartlettiiLFYP30</strain>
    </source>
</reference>
<dbReference type="InterPro" id="IPR046357">
    <property type="entry name" value="PPIase_dom_sf"/>
</dbReference>
<dbReference type="PANTHER" id="PTHR47245">
    <property type="entry name" value="PEPTIDYLPROLYL ISOMERASE"/>
    <property type="match status" value="1"/>
</dbReference>
<dbReference type="AlphaFoldDB" id="A0A6N3EB79"/>
<feature type="domain" description="PpiC" evidence="3">
    <location>
        <begin position="172"/>
        <end position="278"/>
    </location>
</feature>
<dbReference type="PANTHER" id="PTHR47245:SF2">
    <property type="entry name" value="PEPTIDYL-PROLYL CIS-TRANS ISOMERASE HP_0175-RELATED"/>
    <property type="match status" value="1"/>
</dbReference>
<dbReference type="PROSITE" id="PS50198">
    <property type="entry name" value="PPIC_PPIASE_2"/>
    <property type="match status" value="1"/>
</dbReference>
<dbReference type="Gene3D" id="3.10.50.40">
    <property type="match status" value="1"/>
</dbReference>
<accession>A0A6N3EB79</accession>
<feature type="signal peptide" evidence="2">
    <location>
        <begin position="1"/>
        <end position="25"/>
    </location>
</feature>
<gene>
    <name evidence="4" type="primary">prsA1</name>
    <name evidence="4" type="ORF">IBLFYP30_02461</name>
</gene>
<dbReference type="Gene3D" id="1.10.4030.10">
    <property type="entry name" value="Porin chaperone SurA, peptide-binding domain"/>
    <property type="match status" value="1"/>
</dbReference>
<evidence type="ECO:0000259" key="3">
    <source>
        <dbReference type="PROSITE" id="PS50198"/>
    </source>
</evidence>
<dbReference type="InterPro" id="IPR050245">
    <property type="entry name" value="PrsA_foldase"/>
</dbReference>
<proteinExistence type="predicted"/>
<evidence type="ECO:0000313" key="4">
    <source>
        <dbReference type="EMBL" id="VYU35951.1"/>
    </source>
</evidence>
<name>A0A6N3EB79_9FIRM</name>
<feature type="chain" id="PRO_5026736034" evidence="2">
    <location>
        <begin position="26"/>
        <end position="318"/>
    </location>
</feature>
<keyword evidence="1 4" id="KW-0413">Isomerase</keyword>
<dbReference type="InterPro" id="IPR000297">
    <property type="entry name" value="PPIase_PpiC"/>
</dbReference>
<protein>
    <submittedName>
        <fullName evidence="4">Foldase protein PrsA 1</fullName>
        <ecNumber evidence="4">5.2.1.8</ecNumber>
    </submittedName>
</protein>
<dbReference type="InterPro" id="IPR027304">
    <property type="entry name" value="Trigger_fact/SurA_dom_sf"/>
</dbReference>
<evidence type="ECO:0000256" key="1">
    <source>
        <dbReference type="PROSITE-ProRule" id="PRU00278"/>
    </source>
</evidence>
<organism evidence="4">
    <name type="scientific">Intestinibacter bartlettii</name>
    <dbReference type="NCBI Taxonomy" id="261299"/>
    <lineage>
        <taxon>Bacteria</taxon>
        <taxon>Bacillati</taxon>
        <taxon>Bacillota</taxon>
        <taxon>Clostridia</taxon>
        <taxon>Peptostreptococcales</taxon>
        <taxon>Peptostreptococcaceae</taxon>
        <taxon>Intestinibacter</taxon>
    </lineage>
</organism>
<dbReference type="SUPFAM" id="SSF54534">
    <property type="entry name" value="FKBP-like"/>
    <property type="match status" value="1"/>
</dbReference>
<evidence type="ECO:0000256" key="2">
    <source>
        <dbReference type="SAM" id="SignalP"/>
    </source>
</evidence>
<dbReference type="EC" id="5.2.1.8" evidence="4"/>
<dbReference type="SUPFAM" id="SSF109998">
    <property type="entry name" value="Triger factor/SurA peptide-binding domain-like"/>
    <property type="match status" value="1"/>
</dbReference>
<dbReference type="Pfam" id="PF13624">
    <property type="entry name" value="SurA_N_3"/>
    <property type="match status" value="1"/>
</dbReference>
<dbReference type="Pfam" id="PF13616">
    <property type="entry name" value="Rotamase_3"/>
    <property type="match status" value="1"/>
</dbReference>